<dbReference type="InterPro" id="IPR006311">
    <property type="entry name" value="TAT_signal"/>
</dbReference>
<proteinExistence type="inferred from homology"/>
<reference evidence="2" key="1">
    <citation type="submission" date="2020-05" db="EMBL/GenBank/DDBJ databases">
        <title>Complete genome sequence of Bradyrhizobium diazoefficiens XF8 isolated from soybean nodule.</title>
        <authorList>
            <person name="Noda R."/>
            <person name="Kakizaki K."/>
            <person name="Minamisawa K."/>
        </authorList>
    </citation>
    <scope>NUCLEOTIDE SEQUENCE</scope>
    <source>
        <strain evidence="2">XF8</strain>
    </source>
</reference>
<dbReference type="PIRSF" id="PIRSF017082">
    <property type="entry name" value="YflP"/>
    <property type="match status" value="1"/>
</dbReference>
<dbReference type="PANTHER" id="PTHR42928">
    <property type="entry name" value="TRICARBOXYLATE-BINDING PROTEIN"/>
    <property type="match status" value="1"/>
</dbReference>
<accession>A0A810BL38</accession>
<evidence type="ECO:0000313" key="2">
    <source>
        <dbReference type="EMBL" id="BCE76559.1"/>
    </source>
</evidence>
<gene>
    <name evidence="2" type="ORF">XF8B_66700</name>
</gene>
<sequence length="327" mass="34150">MTSRRELLSGALLVGLCAATGPILAQPAGWPSKTIRLIVPFPAGGPSDAHARYVAAGVAEVLGATVIVENVGGAAGTIGMMQVARAVPDGYTIGLGHVGTQAVNPHVQKNIPYDPFKAFVPVAQLAEYHSVLLINPNLPYKTLADLLAAAKAKPETITYGSAGLGSTNHLATEQLARAAGVKFVHVPYKGYAPARTDLLAGNIDFMFDVWSSSAADFIKSGTLRALATTAPTPDKSPDNIPLISETFPGFKATGWTGIFAPAGTPPQIVARLSDAIARTLRKPDARSTFESSGYEVAYASGEELAETMRKDDAELGALIRALDVDSN</sequence>
<comment type="similarity">
    <text evidence="1">Belongs to the UPF0065 (bug) family.</text>
</comment>
<dbReference type="AlphaFoldDB" id="A0A810BL38"/>
<dbReference type="Gene3D" id="3.40.190.10">
    <property type="entry name" value="Periplasmic binding protein-like II"/>
    <property type="match status" value="1"/>
</dbReference>
<dbReference type="Pfam" id="PF03401">
    <property type="entry name" value="TctC"/>
    <property type="match status" value="1"/>
</dbReference>
<dbReference type="PROSITE" id="PS51318">
    <property type="entry name" value="TAT"/>
    <property type="match status" value="1"/>
</dbReference>
<dbReference type="RefSeq" id="WP_011089115.1">
    <property type="nucleotide sequence ID" value="NZ_CP032617.1"/>
</dbReference>
<dbReference type="SUPFAM" id="SSF53850">
    <property type="entry name" value="Periplasmic binding protein-like II"/>
    <property type="match status" value="1"/>
</dbReference>
<evidence type="ECO:0008006" key="3">
    <source>
        <dbReference type="Google" id="ProtNLM"/>
    </source>
</evidence>
<dbReference type="Gene3D" id="3.40.190.150">
    <property type="entry name" value="Bordetella uptake gene, domain 1"/>
    <property type="match status" value="1"/>
</dbReference>
<evidence type="ECO:0000256" key="1">
    <source>
        <dbReference type="ARBA" id="ARBA00006987"/>
    </source>
</evidence>
<dbReference type="CDD" id="cd07012">
    <property type="entry name" value="PBP2_Bug_TTT"/>
    <property type="match status" value="1"/>
</dbReference>
<name>A0A810BL38_9BRAD</name>
<dbReference type="EMBL" id="AP023097">
    <property type="protein sequence ID" value="BCE76559.1"/>
    <property type="molecule type" value="Genomic_DNA"/>
</dbReference>
<organism evidence="2">
    <name type="scientific">Bradyrhizobium diazoefficiens</name>
    <dbReference type="NCBI Taxonomy" id="1355477"/>
    <lineage>
        <taxon>Bacteria</taxon>
        <taxon>Pseudomonadati</taxon>
        <taxon>Pseudomonadota</taxon>
        <taxon>Alphaproteobacteria</taxon>
        <taxon>Hyphomicrobiales</taxon>
        <taxon>Nitrobacteraceae</taxon>
        <taxon>Bradyrhizobium</taxon>
    </lineage>
</organism>
<dbReference type="PANTHER" id="PTHR42928:SF5">
    <property type="entry name" value="BLR1237 PROTEIN"/>
    <property type="match status" value="1"/>
</dbReference>
<dbReference type="InterPro" id="IPR042100">
    <property type="entry name" value="Bug_dom1"/>
</dbReference>
<dbReference type="InterPro" id="IPR005064">
    <property type="entry name" value="BUG"/>
</dbReference>
<protein>
    <recommendedName>
        <fullName evidence="3">Tripartite tricarboxylate transporter substrate binding protein</fullName>
    </recommendedName>
</protein>
<dbReference type="OMA" id="GYEAYSW"/>